<evidence type="ECO:0000256" key="8">
    <source>
        <dbReference type="SAM" id="MobiDB-lite"/>
    </source>
</evidence>
<dbReference type="GO" id="GO:0005730">
    <property type="term" value="C:nucleolus"/>
    <property type="evidence" value="ECO:0007669"/>
    <property type="project" value="UniProtKB-SubCell"/>
</dbReference>
<comment type="similarity">
    <text evidence="3">Belongs to the NOP16 family.</text>
</comment>
<name>A0A6A6PEI9_9PEZI</name>
<keyword evidence="10" id="KW-1185">Reference proteome</keyword>
<comment type="function">
    <text evidence="1">Involved in the biogenesis of the 60S ribosomal subunit.</text>
</comment>
<gene>
    <name evidence="9" type="ORF">BDY21DRAFT_418130</name>
</gene>
<feature type="compositionally biased region" description="Basic residues" evidence="8">
    <location>
        <begin position="8"/>
        <end position="27"/>
    </location>
</feature>
<dbReference type="InterPro" id="IPR019002">
    <property type="entry name" value="Ribosome_biogenesis_Nop16"/>
</dbReference>
<reference evidence="9" key="1">
    <citation type="journal article" date="2020" name="Stud. Mycol.">
        <title>101 Dothideomycetes genomes: a test case for predicting lifestyles and emergence of pathogens.</title>
        <authorList>
            <person name="Haridas S."/>
            <person name="Albert R."/>
            <person name="Binder M."/>
            <person name="Bloem J."/>
            <person name="Labutti K."/>
            <person name="Salamov A."/>
            <person name="Andreopoulos B."/>
            <person name="Baker S."/>
            <person name="Barry K."/>
            <person name="Bills G."/>
            <person name="Bluhm B."/>
            <person name="Cannon C."/>
            <person name="Castanera R."/>
            <person name="Culley D."/>
            <person name="Daum C."/>
            <person name="Ezra D."/>
            <person name="Gonzalez J."/>
            <person name="Henrissat B."/>
            <person name="Kuo A."/>
            <person name="Liang C."/>
            <person name="Lipzen A."/>
            <person name="Lutzoni F."/>
            <person name="Magnuson J."/>
            <person name="Mondo S."/>
            <person name="Nolan M."/>
            <person name="Ohm R."/>
            <person name="Pangilinan J."/>
            <person name="Park H.-J."/>
            <person name="Ramirez L."/>
            <person name="Alfaro M."/>
            <person name="Sun H."/>
            <person name="Tritt A."/>
            <person name="Yoshinaga Y."/>
            <person name="Zwiers L.-H."/>
            <person name="Turgeon B."/>
            <person name="Goodwin S."/>
            <person name="Spatafora J."/>
            <person name="Crous P."/>
            <person name="Grigoriev I."/>
        </authorList>
    </citation>
    <scope>NUCLEOTIDE SEQUENCE</scope>
    <source>
        <strain evidence="9">ATCC 16933</strain>
    </source>
</reference>
<evidence type="ECO:0000256" key="3">
    <source>
        <dbReference type="ARBA" id="ARBA00008479"/>
    </source>
</evidence>
<sequence>MGRELQKRKNRSSVPKVRRKPKSKKKVVNHDIIAEHWDKRATLAQNYRRLGLTARLKQPTGGIEPPIAARKPSSSSPLTAAQATGTPPSSLAITSKPPSALAPAEVRVERDPETGAILRVLDDDGADGADEARVEDGRLRTGIPPERRLKPLPGAARDEDDEEDMAPLDPHQLFSLPGGGAASVAAGAGAQGDGKENAESRDVLRKLEMRAASGVRKKPRHQSEREKAWCEALVERHGEDYRAMFWDRELNVWQQSEGDIKRRVKKWKESQGV</sequence>
<organism evidence="9 10">
    <name type="scientific">Lineolata rhizophorae</name>
    <dbReference type="NCBI Taxonomy" id="578093"/>
    <lineage>
        <taxon>Eukaryota</taxon>
        <taxon>Fungi</taxon>
        <taxon>Dikarya</taxon>
        <taxon>Ascomycota</taxon>
        <taxon>Pezizomycotina</taxon>
        <taxon>Dothideomycetes</taxon>
        <taxon>Dothideomycetes incertae sedis</taxon>
        <taxon>Lineolatales</taxon>
        <taxon>Lineolataceae</taxon>
        <taxon>Lineolata</taxon>
    </lineage>
</organism>
<accession>A0A6A6PEI9</accession>
<evidence type="ECO:0000256" key="4">
    <source>
        <dbReference type="ARBA" id="ARBA00011187"/>
    </source>
</evidence>
<evidence type="ECO:0000313" key="10">
    <source>
        <dbReference type="Proteomes" id="UP000799766"/>
    </source>
</evidence>
<feature type="region of interest" description="Disordered" evidence="8">
    <location>
        <begin position="1"/>
        <end position="30"/>
    </location>
</feature>
<evidence type="ECO:0000256" key="5">
    <source>
        <dbReference type="ARBA" id="ARBA00015522"/>
    </source>
</evidence>
<feature type="compositionally biased region" description="Basic and acidic residues" evidence="8">
    <location>
        <begin position="130"/>
        <end position="149"/>
    </location>
</feature>
<dbReference type="PANTHER" id="PTHR13243">
    <property type="entry name" value="HSPC111 PROTEIN-RELATED"/>
    <property type="match status" value="1"/>
</dbReference>
<evidence type="ECO:0000256" key="7">
    <source>
        <dbReference type="ARBA" id="ARBA00023274"/>
    </source>
</evidence>
<comment type="subunit">
    <text evidence="4">Component of the pre-66S ribosomal particle.</text>
</comment>
<evidence type="ECO:0000256" key="6">
    <source>
        <dbReference type="ARBA" id="ARBA00023242"/>
    </source>
</evidence>
<dbReference type="GO" id="GO:0042273">
    <property type="term" value="P:ribosomal large subunit biogenesis"/>
    <property type="evidence" value="ECO:0007669"/>
    <property type="project" value="TreeGrafter"/>
</dbReference>
<dbReference type="GO" id="GO:1990904">
    <property type="term" value="C:ribonucleoprotein complex"/>
    <property type="evidence" value="ECO:0007669"/>
    <property type="project" value="UniProtKB-KW"/>
</dbReference>
<dbReference type="Pfam" id="PF09420">
    <property type="entry name" value="Nop16"/>
    <property type="match status" value="1"/>
</dbReference>
<evidence type="ECO:0000256" key="2">
    <source>
        <dbReference type="ARBA" id="ARBA00004604"/>
    </source>
</evidence>
<dbReference type="AlphaFoldDB" id="A0A6A6PEI9"/>
<evidence type="ECO:0000313" key="9">
    <source>
        <dbReference type="EMBL" id="KAF2462177.1"/>
    </source>
</evidence>
<dbReference type="Proteomes" id="UP000799766">
    <property type="component" value="Unassembled WGS sequence"/>
</dbReference>
<comment type="subcellular location">
    <subcellularLocation>
        <location evidence="2">Nucleus</location>
        <location evidence="2">Nucleolus</location>
    </subcellularLocation>
</comment>
<protein>
    <recommendedName>
        <fullName evidence="5">Nucleolar protein 16</fullName>
    </recommendedName>
</protein>
<dbReference type="OrthoDB" id="285729at2759"/>
<feature type="region of interest" description="Disordered" evidence="8">
    <location>
        <begin position="54"/>
        <end position="201"/>
    </location>
</feature>
<evidence type="ECO:0000256" key="1">
    <source>
        <dbReference type="ARBA" id="ARBA00002889"/>
    </source>
</evidence>
<keyword evidence="7" id="KW-0687">Ribonucleoprotein</keyword>
<proteinExistence type="inferred from homology"/>
<keyword evidence="6" id="KW-0539">Nucleus</keyword>
<feature type="compositionally biased region" description="Polar residues" evidence="8">
    <location>
        <begin position="72"/>
        <end position="97"/>
    </location>
</feature>
<dbReference type="EMBL" id="MU001670">
    <property type="protein sequence ID" value="KAF2462177.1"/>
    <property type="molecule type" value="Genomic_DNA"/>
</dbReference>
<dbReference type="PANTHER" id="PTHR13243:SF1">
    <property type="entry name" value="NUCLEOLAR PROTEIN 16"/>
    <property type="match status" value="1"/>
</dbReference>